<dbReference type="EMBL" id="CP096142">
    <property type="protein sequence ID" value="UXA66026.1"/>
    <property type="molecule type" value="Genomic_DNA"/>
</dbReference>
<proteinExistence type="predicted"/>
<protein>
    <submittedName>
        <fullName evidence="1">Uncharacterized protein</fullName>
    </submittedName>
</protein>
<evidence type="ECO:0000313" key="1">
    <source>
        <dbReference type="EMBL" id="UXA66026.1"/>
    </source>
</evidence>
<name>A0A9Q9MM68_9XANT</name>
<dbReference type="AlphaFoldDB" id="A0A9Q9MM68"/>
<dbReference type="GeneID" id="75150285"/>
<dbReference type="RefSeq" id="WP_260807860.1">
    <property type="nucleotide sequence ID" value="NZ_CP096142.1"/>
</dbReference>
<dbReference type="Proteomes" id="UP001058381">
    <property type="component" value="Chromosome"/>
</dbReference>
<reference evidence="1" key="1">
    <citation type="submission" date="2022-04" db="EMBL/GenBank/DDBJ databases">
        <title>Xanthomonas prunicola pv. tritici, a pathogen causing a previously unreported foliar disease of wheat.</title>
        <authorList>
            <person name="Clavijo F."/>
            <person name="Curland R.D."/>
            <person name="Dill-Macky R."/>
            <person name="Pereyra S."/>
            <person name="Roman-Reyna V."/>
            <person name="Siri M.I."/>
        </authorList>
    </citation>
    <scope>NUCLEOTIDE SEQUENCE</scope>
    <source>
        <strain evidence="1">CIX249</strain>
    </source>
</reference>
<gene>
    <name evidence="1" type="ORF">M0D43_02995</name>
</gene>
<sequence>MTMPDLDDAGLLQVERESRDEAVVLLKEVWGLTQRPRRDGHNVMRLGYGRAIELRDQSEQVATLELTEDLMVAQHMLRGRFFELLTVHPEMRPSLPYIIAIADIIGAEAVRGSSELWAAARKGDWVEFGSIIQEFRWDYFSLSIDRDKRAVSRLVMKLAMGASAGAP</sequence>
<accession>A0A9Q9MM68</accession>
<evidence type="ECO:0000313" key="2">
    <source>
        <dbReference type="Proteomes" id="UP001058381"/>
    </source>
</evidence>
<organism evidence="1 2">
    <name type="scientific">Xanthomonas prunicola</name>
    <dbReference type="NCBI Taxonomy" id="2053930"/>
    <lineage>
        <taxon>Bacteria</taxon>
        <taxon>Pseudomonadati</taxon>
        <taxon>Pseudomonadota</taxon>
        <taxon>Gammaproteobacteria</taxon>
        <taxon>Lysobacterales</taxon>
        <taxon>Lysobacteraceae</taxon>
        <taxon>Xanthomonas</taxon>
    </lineage>
</organism>